<dbReference type="Proteomes" id="UP001457282">
    <property type="component" value="Unassembled WGS sequence"/>
</dbReference>
<keyword evidence="1" id="KW-0732">Signal</keyword>
<sequence>MNPFFLFLFVSSSWQRDVGRWCGLVDRAAATRSSDAKAWIGGCEWLCSSRAAATAACGCDEDWIEHGQRTGHLLLPCFLFLFSIFGGGA</sequence>
<name>A0AAW1VZU2_RUBAR</name>
<dbReference type="EMBL" id="JBEDUW010000007">
    <property type="protein sequence ID" value="KAK9912439.1"/>
    <property type="molecule type" value="Genomic_DNA"/>
</dbReference>
<reference evidence="2 3" key="1">
    <citation type="journal article" date="2023" name="G3 (Bethesda)">
        <title>A chromosome-length genome assembly and annotation of blackberry (Rubus argutus, cv. 'Hillquist').</title>
        <authorList>
            <person name="Bruna T."/>
            <person name="Aryal R."/>
            <person name="Dudchenko O."/>
            <person name="Sargent D.J."/>
            <person name="Mead D."/>
            <person name="Buti M."/>
            <person name="Cavallini A."/>
            <person name="Hytonen T."/>
            <person name="Andres J."/>
            <person name="Pham M."/>
            <person name="Weisz D."/>
            <person name="Mascagni F."/>
            <person name="Usai G."/>
            <person name="Natali L."/>
            <person name="Bassil N."/>
            <person name="Fernandez G.E."/>
            <person name="Lomsadze A."/>
            <person name="Armour M."/>
            <person name="Olukolu B."/>
            <person name="Poorten T."/>
            <person name="Britton C."/>
            <person name="Davik J."/>
            <person name="Ashrafi H."/>
            <person name="Aiden E.L."/>
            <person name="Borodovsky M."/>
            <person name="Worthington M."/>
        </authorList>
    </citation>
    <scope>NUCLEOTIDE SEQUENCE [LARGE SCALE GENOMIC DNA]</scope>
    <source>
        <strain evidence="2">PI 553951</strain>
    </source>
</reference>
<comment type="caution">
    <text evidence="2">The sequence shown here is derived from an EMBL/GenBank/DDBJ whole genome shotgun (WGS) entry which is preliminary data.</text>
</comment>
<accession>A0AAW1VZU2</accession>
<protein>
    <recommendedName>
        <fullName evidence="4">Secreted protein</fullName>
    </recommendedName>
</protein>
<proteinExistence type="predicted"/>
<feature type="chain" id="PRO_5043665611" description="Secreted protein" evidence="1">
    <location>
        <begin position="16"/>
        <end position="89"/>
    </location>
</feature>
<evidence type="ECO:0008006" key="4">
    <source>
        <dbReference type="Google" id="ProtNLM"/>
    </source>
</evidence>
<dbReference type="AlphaFoldDB" id="A0AAW1VZU2"/>
<evidence type="ECO:0000256" key="1">
    <source>
        <dbReference type="SAM" id="SignalP"/>
    </source>
</evidence>
<feature type="signal peptide" evidence="1">
    <location>
        <begin position="1"/>
        <end position="15"/>
    </location>
</feature>
<organism evidence="2 3">
    <name type="scientific">Rubus argutus</name>
    <name type="common">Southern blackberry</name>
    <dbReference type="NCBI Taxonomy" id="59490"/>
    <lineage>
        <taxon>Eukaryota</taxon>
        <taxon>Viridiplantae</taxon>
        <taxon>Streptophyta</taxon>
        <taxon>Embryophyta</taxon>
        <taxon>Tracheophyta</taxon>
        <taxon>Spermatophyta</taxon>
        <taxon>Magnoliopsida</taxon>
        <taxon>eudicotyledons</taxon>
        <taxon>Gunneridae</taxon>
        <taxon>Pentapetalae</taxon>
        <taxon>rosids</taxon>
        <taxon>fabids</taxon>
        <taxon>Rosales</taxon>
        <taxon>Rosaceae</taxon>
        <taxon>Rosoideae</taxon>
        <taxon>Rosoideae incertae sedis</taxon>
        <taxon>Rubus</taxon>
    </lineage>
</organism>
<keyword evidence="3" id="KW-1185">Reference proteome</keyword>
<evidence type="ECO:0000313" key="3">
    <source>
        <dbReference type="Proteomes" id="UP001457282"/>
    </source>
</evidence>
<evidence type="ECO:0000313" key="2">
    <source>
        <dbReference type="EMBL" id="KAK9912439.1"/>
    </source>
</evidence>
<gene>
    <name evidence="2" type="ORF">M0R45_036303</name>
</gene>